<dbReference type="InterPro" id="IPR036282">
    <property type="entry name" value="Glutathione-S-Trfase_C_sf"/>
</dbReference>
<dbReference type="InterPro" id="IPR036249">
    <property type="entry name" value="Thioredoxin-like_sf"/>
</dbReference>
<dbReference type="RefSeq" id="WP_034011923.1">
    <property type="nucleotide sequence ID" value="NZ_LKKS01000011.1"/>
</dbReference>
<dbReference type="GO" id="GO:0016740">
    <property type="term" value="F:transferase activity"/>
    <property type="evidence" value="ECO:0007669"/>
    <property type="project" value="UniProtKB-KW"/>
</dbReference>
<dbReference type="SUPFAM" id="SSF52833">
    <property type="entry name" value="Thioredoxin-like"/>
    <property type="match status" value="1"/>
</dbReference>
<dbReference type="Gene3D" id="3.40.30.10">
    <property type="entry name" value="Glutaredoxin"/>
    <property type="match status" value="1"/>
</dbReference>
<reference evidence="2 4" key="1">
    <citation type="submission" date="2015-10" db="EMBL/GenBank/DDBJ databases">
        <title>Pseudomonas putida clinical strains.</title>
        <authorList>
            <person name="Molina L."/>
            <person name="Udaondo Z."/>
        </authorList>
    </citation>
    <scope>NUCLEOTIDE SEQUENCE [LARGE SCALE GENOMIC DNA]</scope>
    <source>
        <strain evidence="2 4">HB13667</strain>
    </source>
</reference>
<protein>
    <submittedName>
        <fullName evidence="3">Glutathione S-transferase family protein</fullName>
    </submittedName>
</protein>
<feature type="domain" description="GST N-terminal" evidence="1">
    <location>
        <begin position="10"/>
        <end position="84"/>
    </location>
</feature>
<sequence>MTDSQQCITLWGTPHSLYTGKIRSYLIKKGISFRERMPAEPAFQQRVVPVVGAVVVPILELADGTIVQDTSDMIDHLEQAFPARPMLPTSPVQRVTALLLDGFGSEGLLAAAMHYRWSYRAEQEQFLRAEFGRSVHAGNNRDERLAAGAQMMSYFNSFLPFLGVTPQSIPAHEAAYEALLDALDIHFLSHPYLLGGHPSIADFGFMAPLFAHLGRDPYPSALMKNRAPNVFRWTERMNLAGIGDVEFPDRAEAWLPDDALPATLEPVLALLFKDWGTLLAADAGAFNAWSQGLPAGTPTHIAQERKIHPTVGMVEYQWRGCKIQRASAPHGLWLFAKAQAAANGLSGAAQQRVAELLKRTGGEPVMALQLARQMKRENYNLVLQ</sequence>
<dbReference type="Pfam" id="PF13417">
    <property type="entry name" value="GST_N_3"/>
    <property type="match status" value="1"/>
</dbReference>
<evidence type="ECO:0000313" key="4">
    <source>
        <dbReference type="Proteomes" id="UP000050437"/>
    </source>
</evidence>
<gene>
    <name evidence="3" type="ORF">EFK07_09140</name>
    <name evidence="2" type="ORF">HB13667_00925</name>
</gene>
<evidence type="ECO:0000313" key="3">
    <source>
        <dbReference type="EMBL" id="RNF91566.1"/>
    </source>
</evidence>
<dbReference type="Pfam" id="PF13410">
    <property type="entry name" value="GST_C_2"/>
    <property type="match status" value="1"/>
</dbReference>
<dbReference type="Proteomes" id="UP000278162">
    <property type="component" value="Unassembled WGS sequence"/>
</dbReference>
<evidence type="ECO:0000259" key="1">
    <source>
        <dbReference type="Pfam" id="PF13417"/>
    </source>
</evidence>
<dbReference type="AlphaFoldDB" id="A0A0P7D2R7"/>
<dbReference type="Proteomes" id="UP000050437">
    <property type="component" value="Unassembled WGS sequence"/>
</dbReference>
<dbReference type="Gene3D" id="1.20.1050.10">
    <property type="match status" value="2"/>
</dbReference>
<dbReference type="SUPFAM" id="SSF47616">
    <property type="entry name" value="GST C-terminal domain-like"/>
    <property type="match status" value="1"/>
</dbReference>
<keyword evidence="3" id="KW-0808">Transferase</keyword>
<reference evidence="3 5" key="2">
    <citation type="submission" date="2018-10" db="EMBL/GenBank/DDBJ databases">
        <title>An outbreak of IMP-63 producing strain in France.</title>
        <authorList>
            <person name="Bour M."/>
            <person name="Liapis E."/>
            <person name="Plesiat P."/>
        </authorList>
    </citation>
    <scope>NUCLEOTIDE SEQUENCE [LARGE SCALE GENOMIC DNA]</scope>
    <source>
        <strain evidence="3 5">12917</strain>
    </source>
</reference>
<evidence type="ECO:0000313" key="5">
    <source>
        <dbReference type="Proteomes" id="UP000278162"/>
    </source>
</evidence>
<comment type="caution">
    <text evidence="2">The sequence shown here is derived from an EMBL/GenBank/DDBJ whole genome shotgun (WGS) entry which is preliminary data.</text>
</comment>
<dbReference type="EMBL" id="LKKS01000011">
    <property type="protein sequence ID" value="KPM68603.1"/>
    <property type="molecule type" value="Genomic_DNA"/>
</dbReference>
<name>A0A0P7D2R7_PSEPU</name>
<dbReference type="InterPro" id="IPR004045">
    <property type="entry name" value="Glutathione_S-Trfase_N"/>
</dbReference>
<dbReference type="EMBL" id="RJAI01000018">
    <property type="protein sequence ID" value="RNF91566.1"/>
    <property type="molecule type" value="Genomic_DNA"/>
</dbReference>
<evidence type="ECO:0000313" key="2">
    <source>
        <dbReference type="EMBL" id="KPM68603.1"/>
    </source>
</evidence>
<proteinExistence type="predicted"/>
<accession>A0A0P7D2R7</accession>
<organism evidence="2 4">
    <name type="scientific">Pseudomonas putida</name>
    <name type="common">Arthrobacter siderocapsulatus</name>
    <dbReference type="NCBI Taxonomy" id="303"/>
    <lineage>
        <taxon>Bacteria</taxon>
        <taxon>Pseudomonadati</taxon>
        <taxon>Pseudomonadota</taxon>
        <taxon>Gammaproteobacteria</taxon>
        <taxon>Pseudomonadales</taxon>
        <taxon>Pseudomonadaceae</taxon>
        <taxon>Pseudomonas</taxon>
    </lineage>
</organism>